<proteinExistence type="predicted"/>
<evidence type="ECO:0000313" key="6">
    <source>
        <dbReference type="EMBL" id="XCD08234.1"/>
    </source>
</evidence>
<feature type="domain" description="Replication-associated protein ORF2/G2P" evidence="1">
    <location>
        <begin position="50"/>
        <end position="158"/>
    </location>
</feature>
<accession>A0AAU8B4F7</accession>
<name>A0AAU8B4F7_9VIRU</name>
<dbReference type="EMBL" id="PP511686">
    <property type="protein sequence ID" value="XCD06554.1"/>
    <property type="molecule type" value="Genomic_DNA"/>
</dbReference>
<evidence type="ECO:0000259" key="1">
    <source>
        <dbReference type="Pfam" id="PF23343"/>
    </source>
</evidence>
<dbReference type="Pfam" id="PF23343">
    <property type="entry name" value="REP_ORF2-G2P"/>
    <property type="match status" value="1"/>
</dbReference>
<organism evidence="5">
    <name type="scientific">Dulem virus 87</name>
    <dbReference type="NCBI Taxonomy" id="3145798"/>
    <lineage>
        <taxon>Viruses</taxon>
        <taxon>Monodnaviria</taxon>
        <taxon>Sangervirae</taxon>
        <taxon>Phixviricota</taxon>
        <taxon>Malgrandaviricetes</taxon>
        <taxon>Petitvirales</taxon>
        <taxon>Microviridae</taxon>
        <taxon>Microvirus</taxon>
    </lineage>
</organism>
<dbReference type="InterPro" id="IPR056906">
    <property type="entry name" value="ORF2/G2P_dom"/>
</dbReference>
<evidence type="ECO:0000313" key="4">
    <source>
        <dbReference type="EMBL" id="XCD06554.1"/>
    </source>
</evidence>
<dbReference type="EMBL" id="PP511768">
    <property type="protein sequence ID" value="XCD07220.1"/>
    <property type="molecule type" value="Genomic_DNA"/>
</dbReference>
<reference evidence="5" key="1">
    <citation type="submission" date="2024-03" db="EMBL/GenBank/DDBJ databases">
        <title>Diverse circular DNA viruses in blood, oral, and fecal samples of captive lemurs.</title>
        <authorList>
            <person name="Paietta E.N."/>
            <person name="Kraberger S."/>
            <person name="Lund M.C."/>
            <person name="Custer J.M."/>
            <person name="Vargas K.M."/>
            <person name="Ehmke E.E."/>
            <person name="Yoder A.D."/>
            <person name="Varsani A."/>
        </authorList>
    </citation>
    <scope>NUCLEOTIDE SEQUENCE</scope>
    <source>
        <strain evidence="2">Duke_24FF_1360</strain>
        <strain evidence="3">Duke_24FS_129</strain>
        <strain evidence="4">Duke_25FS_133</strain>
        <strain evidence="5">Duke_26_109</strain>
        <strain evidence="6">Duke_29_50</strain>
    </source>
</reference>
<evidence type="ECO:0000313" key="3">
    <source>
        <dbReference type="EMBL" id="XCD05671.1"/>
    </source>
</evidence>
<sequence length="277" mass="32870">MKCRSPILIHHKSGGCDLVPCGRCVPCIKNKINSWVTRLTYEAYYNPGTYFITLTYNEKCVPTAENGCKTTKIKDLQNFIKLLRYHLNERLSKTTYSSRIRYYAVSEYTPTRYRPHYHIIVFSSIPLEMLRGCVGLSWRQGFIDIKPVSPARIRYVLKRHGIPKDYGHPRGTENPRAIMSTKPGLGYQYLTEARKEYVIQHLEDFRTILPDGSYRLIPRYYADAIFSDEEKQFRRDILSNKYPREVLTPEQSRARYYDIKNEKWLYYKRLKENHKLK</sequence>
<dbReference type="EMBL" id="PP511591">
    <property type="protein sequence ID" value="XCD05671.1"/>
    <property type="molecule type" value="Genomic_DNA"/>
</dbReference>
<evidence type="ECO:0000313" key="5">
    <source>
        <dbReference type="EMBL" id="XCD07220.1"/>
    </source>
</evidence>
<dbReference type="EMBL" id="PP511519">
    <property type="protein sequence ID" value="XCD04875.1"/>
    <property type="molecule type" value="Genomic_DNA"/>
</dbReference>
<protein>
    <submittedName>
        <fullName evidence="5">Replication initiator protein</fullName>
    </submittedName>
</protein>
<dbReference type="EMBL" id="PP511873">
    <property type="protein sequence ID" value="XCD08234.1"/>
    <property type="molecule type" value="Genomic_DNA"/>
</dbReference>
<evidence type="ECO:0000313" key="2">
    <source>
        <dbReference type="EMBL" id="XCD04875.1"/>
    </source>
</evidence>